<reference evidence="2" key="1">
    <citation type="submission" date="2025-08" db="UniProtKB">
        <authorList>
            <consortium name="RefSeq"/>
        </authorList>
    </citation>
    <scope>IDENTIFICATION</scope>
    <source>
        <strain evidence="2">Airmid</strain>
    </source>
</reference>
<organism evidence="1 2">
    <name type="scientific">Dermatophagoides pteronyssinus</name>
    <name type="common">European house dust mite</name>
    <dbReference type="NCBI Taxonomy" id="6956"/>
    <lineage>
        <taxon>Eukaryota</taxon>
        <taxon>Metazoa</taxon>
        <taxon>Ecdysozoa</taxon>
        <taxon>Arthropoda</taxon>
        <taxon>Chelicerata</taxon>
        <taxon>Arachnida</taxon>
        <taxon>Acari</taxon>
        <taxon>Acariformes</taxon>
        <taxon>Sarcoptiformes</taxon>
        <taxon>Astigmata</taxon>
        <taxon>Psoroptidia</taxon>
        <taxon>Analgoidea</taxon>
        <taxon>Pyroglyphidae</taxon>
        <taxon>Dermatophagoidinae</taxon>
        <taxon>Dermatophagoides</taxon>
    </lineage>
</organism>
<accession>A0A6P6Y0Y1</accession>
<evidence type="ECO:0000313" key="2">
    <source>
        <dbReference type="RefSeq" id="XP_027199123.1"/>
    </source>
</evidence>
<name>A0A6P6Y0Y1_DERPT</name>
<evidence type="ECO:0000313" key="1">
    <source>
        <dbReference type="Proteomes" id="UP000515146"/>
    </source>
</evidence>
<dbReference type="AlphaFoldDB" id="A0A6P6Y0Y1"/>
<dbReference type="OMA" id="FHAINAP"/>
<protein>
    <submittedName>
        <fullName evidence="2">Mucin-5AC-like</fullName>
    </submittedName>
</protein>
<dbReference type="KEGG" id="dpte:113793309"/>
<proteinExistence type="predicted"/>
<keyword evidence="1" id="KW-1185">Reference proteome</keyword>
<gene>
    <name evidence="2" type="primary">LOC113793309</name>
</gene>
<dbReference type="OrthoDB" id="6509871at2759"/>
<dbReference type="InParanoid" id="A0A6P6Y0Y1"/>
<sequence length="911" mass="102772">MNNMALQSFHRHDGRCPNLRSLLFILLLAIIHIVECSPSATMMMMMNGMSPRTITSQPSTEAMFDDNFSIMPKVIDNDNRQRNLNIRNKRQLSSLLSPLQIRFGRPQMDRRISASSIKARQRQSPSSFLNGYLLPSRLQTSNHSTSSSFTGRLITKMIKNQHNLLHQFASSLNERLRPIVNLKQSQRLNNNNNNNTRTTKMLESSDTNQTVQFNKTSNKSSRRNDYDPLWYNNDIILLDDYDHENDHHTTVSGSLNDHLSSPTLNVIDDGLNNTKIAHNILIVHKNSKLQSSSNNDKFSVQTYAEPNRLLSPLIIDELEFVPIKNNHRPSTMMSLAQWKQKYQQQQQQQNKYSTKPLEVVTSSPTTSNSLKPSEDQNDNVDDNQMPTSYAASSSSLFPSTYVPRISSPSSSASSITTTSSPVTKKSFDNRRSTVTIGHNNNRIPSTTTKAQLLLTNWPSMIITTATMTNQTSTVHGLFASTTIKPQHDDNEQATWNVHSDDYHGQLITSNPINMDNDGDSSATLITENPSTTLTNMIDVADGATMDDNTFEMLKEFNEQLKEINRTTSNPIDLYNGQSNSNDAEIAAEKQEPNLDDPTIIVFKNNHIKPFKKRPITQKPPTSRYTGKPPYATIFNYPTTTAMPSRRTSISFANVSGYRVKQPEEIKSATLTILDPPYSANGMQLPINTTIVHNNLLVPMKEGRPKPKFPIRTTTAYPSYPIMTGSHWNSQTTPPWYMTTVTTNSPDRFDDEMIAIPSENNYTMIENDFNSFATAFQQYNLTTTTTISPSTIAITKKIYKAPTVYTYRPQKLTTTTTTTTPRPSHQTHKKRPSMFHAINAPPMPIIRPPVSIVQSNHMIFTNLMSRLRKFWTSTFPAPMSGSPHSILGFLRSTVYSLMVMLLPPIALMTFFA</sequence>
<dbReference type="RefSeq" id="XP_027199123.1">
    <property type="nucleotide sequence ID" value="XM_027343322.1"/>
</dbReference>
<dbReference type="Proteomes" id="UP000515146">
    <property type="component" value="Unplaced"/>
</dbReference>